<dbReference type="Proteomes" id="UP000250235">
    <property type="component" value="Unassembled WGS sequence"/>
</dbReference>
<feature type="region of interest" description="Disordered" evidence="1">
    <location>
        <begin position="1"/>
        <end position="27"/>
    </location>
</feature>
<dbReference type="EMBL" id="KV015623">
    <property type="protein sequence ID" value="KZV20515.1"/>
    <property type="molecule type" value="Genomic_DNA"/>
</dbReference>
<sequence length="52" mass="5795">MLEIEQAASTSPNSSQDARGPSMIQHPQTLMRMLKARAGFDIPELIDLIPTW</sequence>
<protein>
    <submittedName>
        <fullName evidence="2">Uncharacterized protein</fullName>
    </submittedName>
</protein>
<dbReference type="AlphaFoldDB" id="A0A2Z7AFI6"/>
<gene>
    <name evidence="2" type="ORF">F511_21029</name>
</gene>
<evidence type="ECO:0000313" key="2">
    <source>
        <dbReference type="EMBL" id="KZV20515.1"/>
    </source>
</evidence>
<proteinExistence type="predicted"/>
<accession>A0A2Z7AFI6</accession>
<evidence type="ECO:0000313" key="3">
    <source>
        <dbReference type="Proteomes" id="UP000250235"/>
    </source>
</evidence>
<keyword evidence="3" id="KW-1185">Reference proteome</keyword>
<name>A0A2Z7AFI6_9LAMI</name>
<evidence type="ECO:0000256" key="1">
    <source>
        <dbReference type="SAM" id="MobiDB-lite"/>
    </source>
</evidence>
<organism evidence="2 3">
    <name type="scientific">Dorcoceras hygrometricum</name>
    <dbReference type="NCBI Taxonomy" id="472368"/>
    <lineage>
        <taxon>Eukaryota</taxon>
        <taxon>Viridiplantae</taxon>
        <taxon>Streptophyta</taxon>
        <taxon>Embryophyta</taxon>
        <taxon>Tracheophyta</taxon>
        <taxon>Spermatophyta</taxon>
        <taxon>Magnoliopsida</taxon>
        <taxon>eudicotyledons</taxon>
        <taxon>Gunneridae</taxon>
        <taxon>Pentapetalae</taxon>
        <taxon>asterids</taxon>
        <taxon>lamiids</taxon>
        <taxon>Lamiales</taxon>
        <taxon>Gesneriaceae</taxon>
        <taxon>Didymocarpoideae</taxon>
        <taxon>Trichosporeae</taxon>
        <taxon>Loxocarpinae</taxon>
        <taxon>Dorcoceras</taxon>
    </lineage>
</organism>
<feature type="compositionally biased region" description="Polar residues" evidence="1">
    <location>
        <begin position="7"/>
        <end position="17"/>
    </location>
</feature>
<reference evidence="2 3" key="1">
    <citation type="journal article" date="2015" name="Proc. Natl. Acad. Sci. U.S.A.">
        <title>The resurrection genome of Boea hygrometrica: A blueprint for survival of dehydration.</title>
        <authorList>
            <person name="Xiao L."/>
            <person name="Yang G."/>
            <person name="Zhang L."/>
            <person name="Yang X."/>
            <person name="Zhao S."/>
            <person name="Ji Z."/>
            <person name="Zhou Q."/>
            <person name="Hu M."/>
            <person name="Wang Y."/>
            <person name="Chen M."/>
            <person name="Xu Y."/>
            <person name="Jin H."/>
            <person name="Xiao X."/>
            <person name="Hu G."/>
            <person name="Bao F."/>
            <person name="Hu Y."/>
            <person name="Wan P."/>
            <person name="Li L."/>
            <person name="Deng X."/>
            <person name="Kuang T."/>
            <person name="Xiang C."/>
            <person name="Zhu J.K."/>
            <person name="Oliver M.J."/>
            <person name="He Y."/>
        </authorList>
    </citation>
    <scope>NUCLEOTIDE SEQUENCE [LARGE SCALE GENOMIC DNA]</scope>
    <source>
        <strain evidence="3">cv. XS01</strain>
    </source>
</reference>